<organism evidence="10 11">
    <name type="scientific">Levilactobacillus angrenensis</name>
    <dbReference type="NCBI Taxonomy" id="2486020"/>
    <lineage>
        <taxon>Bacteria</taxon>
        <taxon>Bacillati</taxon>
        <taxon>Bacillota</taxon>
        <taxon>Bacilli</taxon>
        <taxon>Lactobacillales</taxon>
        <taxon>Lactobacillaceae</taxon>
        <taxon>Levilactobacillus</taxon>
    </lineage>
</organism>
<dbReference type="InterPro" id="IPR013783">
    <property type="entry name" value="Ig-like_fold"/>
</dbReference>
<dbReference type="PANTHER" id="PTHR36108:SF13">
    <property type="entry name" value="COLOSSIN-B-RELATED"/>
    <property type="match status" value="1"/>
</dbReference>
<evidence type="ECO:0000313" key="11">
    <source>
        <dbReference type="Proteomes" id="UP001596258"/>
    </source>
</evidence>
<gene>
    <name evidence="10" type="ORF">ACFP1M_03230</name>
</gene>
<proteinExistence type="inferred from homology"/>
<dbReference type="RefSeq" id="WP_125575187.1">
    <property type="nucleotide sequence ID" value="NZ_JBHSSO010000009.1"/>
</dbReference>
<evidence type="ECO:0000256" key="1">
    <source>
        <dbReference type="ARBA" id="ARBA00004191"/>
    </source>
</evidence>
<keyword evidence="8" id="KW-0812">Transmembrane</keyword>
<dbReference type="InterPro" id="IPR011252">
    <property type="entry name" value="Fibrogen-bd_dom1"/>
</dbReference>
<feature type="region of interest" description="Disordered" evidence="7">
    <location>
        <begin position="284"/>
        <end position="310"/>
    </location>
</feature>
<evidence type="ECO:0000313" key="10">
    <source>
        <dbReference type="EMBL" id="MFC6289211.1"/>
    </source>
</evidence>
<dbReference type="Gene3D" id="2.60.40.1280">
    <property type="match status" value="1"/>
</dbReference>
<keyword evidence="8" id="KW-0472">Membrane</keyword>
<reference evidence="11" key="1">
    <citation type="journal article" date="2019" name="Int. J. Syst. Evol. Microbiol.">
        <title>The Global Catalogue of Microorganisms (GCM) 10K type strain sequencing project: providing services to taxonomists for standard genome sequencing and annotation.</title>
        <authorList>
            <consortium name="The Broad Institute Genomics Platform"/>
            <consortium name="The Broad Institute Genome Sequencing Center for Infectious Disease"/>
            <person name="Wu L."/>
            <person name="Ma J."/>
        </authorList>
    </citation>
    <scope>NUCLEOTIDE SEQUENCE [LARGE SCALE GENOMIC DNA]</scope>
    <source>
        <strain evidence="11">CCM 8893</strain>
    </source>
</reference>
<keyword evidence="8" id="KW-1133">Transmembrane helix</keyword>
<sequence>MLKRIGLGLLSLVVGFLILWGGSSRASAASIDNHVTGLDVPSKIEEETGNNTFTDITDTGEPLKSGQNYRLTYSWTVTDGTKIADKDTATVTLPDSASHGAVGFDVKTGDQNQITVGHFDLEADSGHTATITFNDELANANVYRQGSLTFQVTGTADDTSSGNNDYVIAKNGWIQKDDFDANGIPKQAVWQIVFNPAAKSMGTVTLTDTLGAYQSYAGGLKATDDTTGDTLNPTVQVDGSKLTITFTKVTGKITLSYYTKVDVDHFSGTTSGFLSNSVNLVAEDGETGSAGTDPGSGTNPDDPTIAGDAHKNIQWGGSADINGTYIGDVKLTKTAVDGTQLNGAEYKLQKQNDTTKLFEDYQTQLTTTSTSDGNGILNDYGLPEGTYQFIETKAPSGYQINSTPIQFTISSNNTTAQQSVSQVDTKGSVKLTKLDSQSPEKLPGAQYQLAYGSGWTDYNAGSPVESEAYTTGADGTLTVTGLAPGNYEFVEEQAPNGYKLDQTPISFTIADTQGTDTAAVSVEQRDEPESGSDSSSGSSDNLTTSSSIVDSNSSGSISDSSSSSSTSSSSRSSRSLSSSSESTQSSSASSDTDSGNVYSMTSSSSTSATDNKGSHADKTSFSPTNNESSDDLNAGGSTSNTPTQHHRSMADRLLPKTNEAKTIYVAIGGLLLLGSSLSIWQYRRTRKN</sequence>
<feature type="domain" description="SpaA-like prealbumin fold" evidence="9">
    <location>
        <begin position="427"/>
        <end position="518"/>
    </location>
</feature>
<dbReference type="PANTHER" id="PTHR36108">
    <property type="entry name" value="COLOSSIN-B-RELATED"/>
    <property type="match status" value="1"/>
</dbReference>
<evidence type="ECO:0000259" key="9">
    <source>
        <dbReference type="Pfam" id="PF17802"/>
    </source>
</evidence>
<comment type="caution">
    <text evidence="10">The sequence shown here is derived from an EMBL/GenBank/DDBJ whole genome shotgun (WGS) entry which is preliminary data.</text>
</comment>
<name>A0ABW1U961_9LACO</name>
<dbReference type="Pfam" id="PF17802">
    <property type="entry name" value="SpaA"/>
    <property type="match status" value="2"/>
</dbReference>
<dbReference type="SUPFAM" id="SSF49401">
    <property type="entry name" value="Bacterial adhesins"/>
    <property type="match status" value="2"/>
</dbReference>
<feature type="compositionally biased region" description="Low complexity" evidence="7">
    <location>
        <begin position="531"/>
        <end position="609"/>
    </location>
</feature>
<feature type="transmembrane region" description="Helical" evidence="8">
    <location>
        <begin position="663"/>
        <end position="682"/>
    </location>
</feature>
<evidence type="ECO:0000256" key="5">
    <source>
        <dbReference type="ARBA" id="ARBA00022729"/>
    </source>
</evidence>
<keyword evidence="3" id="KW-0134">Cell wall</keyword>
<dbReference type="Proteomes" id="UP001596258">
    <property type="component" value="Unassembled WGS sequence"/>
</dbReference>
<feature type="region of interest" description="Disordered" evidence="7">
    <location>
        <begin position="519"/>
        <end position="649"/>
    </location>
</feature>
<evidence type="ECO:0000256" key="4">
    <source>
        <dbReference type="ARBA" id="ARBA00022525"/>
    </source>
</evidence>
<keyword evidence="11" id="KW-1185">Reference proteome</keyword>
<feature type="domain" description="SpaA-like prealbumin fold" evidence="9">
    <location>
        <begin position="327"/>
        <end position="417"/>
    </location>
</feature>
<evidence type="ECO:0000256" key="7">
    <source>
        <dbReference type="SAM" id="MobiDB-lite"/>
    </source>
</evidence>
<evidence type="ECO:0000256" key="2">
    <source>
        <dbReference type="ARBA" id="ARBA00007257"/>
    </source>
</evidence>
<evidence type="ECO:0000256" key="6">
    <source>
        <dbReference type="ARBA" id="ARBA00023088"/>
    </source>
</evidence>
<comment type="subcellular location">
    <subcellularLocation>
        <location evidence="1">Secreted</location>
        <location evidence="1">Cell wall</location>
    </subcellularLocation>
</comment>
<protein>
    <submittedName>
        <fullName evidence="10">SpaA isopeptide-forming pilin-related protein</fullName>
    </submittedName>
</protein>
<evidence type="ECO:0000256" key="3">
    <source>
        <dbReference type="ARBA" id="ARBA00022512"/>
    </source>
</evidence>
<dbReference type="EMBL" id="JBHSSO010000009">
    <property type="protein sequence ID" value="MFC6289211.1"/>
    <property type="molecule type" value="Genomic_DNA"/>
</dbReference>
<keyword evidence="5" id="KW-0732">Signal</keyword>
<dbReference type="InterPro" id="IPR008966">
    <property type="entry name" value="Adhesion_dom_sf"/>
</dbReference>
<dbReference type="InterPro" id="IPR041033">
    <property type="entry name" value="SpaA_PFL_dom_1"/>
</dbReference>
<dbReference type="Gene3D" id="2.60.40.10">
    <property type="entry name" value="Immunoglobulins"/>
    <property type="match status" value="2"/>
</dbReference>
<evidence type="ECO:0000256" key="8">
    <source>
        <dbReference type="SAM" id="Phobius"/>
    </source>
</evidence>
<keyword evidence="6" id="KW-0572">Peptidoglycan-anchor</keyword>
<comment type="similarity">
    <text evidence="2">Belongs to the serine-aspartate repeat-containing protein (SDr) family.</text>
</comment>
<keyword evidence="4" id="KW-0964">Secreted</keyword>
<accession>A0ABW1U961</accession>
<dbReference type="NCBIfam" id="TIGR01167">
    <property type="entry name" value="LPXTG_anchor"/>
    <property type="match status" value="1"/>
</dbReference>